<dbReference type="EMBL" id="ML120695">
    <property type="protein sequence ID" value="RPA88722.1"/>
    <property type="molecule type" value="Genomic_DNA"/>
</dbReference>
<evidence type="ECO:0000313" key="1">
    <source>
        <dbReference type="EMBL" id="RPA88722.1"/>
    </source>
</evidence>
<dbReference type="Proteomes" id="UP000276215">
    <property type="component" value="Unassembled WGS sequence"/>
</dbReference>
<sequence length="136" mass="15151">MMVPAKADPGSHQISIRFEQVMELTTEEAVAWLQQTSVFKLTSMHAPTIEAASISNDLSGDVLLHNRHDTGCLAWYLITVRTSDRLLCLVRHLHANSGVPVPPKIDPTRANMLQEPNHSLENVDTVGLRLYQILIC</sequence>
<organism evidence="1 2">
    <name type="scientific">Choiromyces venosus 120613-1</name>
    <dbReference type="NCBI Taxonomy" id="1336337"/>
    <lineage>
        <taxon>Eukaryota</taxon>
        <taxon>Fungi</taxon>
        <taxon>Dikarya</taxon>
        <taxon>Ascomycota</taxon>
        <taxon>Pezizomycotina</taxon>
        <taxon>Pezizomycetes</taxon>
        <taxon>Pezizales</taxon>
        <taxon>Tuberaceae</taxon>
        <taxon>Choiromyces</taxon>
    </lineage>
</organism>
<gene>
    <name evidence="1" type="ORF">L873DRAFT_870249</name>
</gene>
<dbReference type="AlphaFoldDB" id="A0A3N4IRC8"/>
<reference evidence="1 2" key="1">
    <citation type="journal article" date="2018" name="Nat. Ecol. Evol.">
        <title>Pezizomycetes genomes reveal the molecular basis of ectomycorrhizal truffle lifestyle.</title>
        <authorList>
            <person name="Murat C."/>
            <person name="Payen T."/>
            <person name="Noel B."/>
            <person name="Kuo A."/>
            <person name="Morin E."/>
            <person name="Chen J."/>
            <person name="Kohler A."/>
            <person name="Krizsan K."/>
            <person name="Balestrini R."/>
            <person name="Da Silva C."/>
            <person name="Montanini B."/>
            <person name="Hainaut M."/>
            <person name="Levati E."/>
            <person name="Barry K.W."/>
            <person name="Belfiori B."/>
            <person name="Cichocki N."/>
            <person name="Clum A."/>
            <person name="Dockter R.B."/>
            <person name="Fauchery L."/>
            <person name="Guy J."/>
            <person name="Iotti M."/>
            <person name="Le Tacon F."/>
            <person name="Lindquist E.A."/>
            <person name="Lipzen A."/>
            <person name="Malagnac F."/>
            <person name="Mello A."/>
            <person name="Molinier V."/>
            <person name="Miyauchi S."/>
            <person name="Poulain J."/>
            <person name="Riccioni C."/>
            <person name="Rubini A."/>
            <person name="Sitrit Y."/>
            <person name="Splivallo R."/>
            <person name="Traeger S."/>
            <person name="Wang M."/>
            <person name="Zifcakova L."/>
            <person name="Wipf D."/>
            <person name="Zambonelli A."/>
            <person name="Paolocci F."/>
            <person name="Nowrousian M."/>
            <person name="Ottonello S."/>
            <person name="Baldrian P."/>
            <person name="Spatafora J.W."/>
            <person name="Henrissat B."/>
            <person name="Nagy L.G."/>
            <person name="Aury J.M."/>
            <person name="Wincker P."/>
            <person name="Grigoriev I.V."/>
            <person name="Bonfante P."/>
            <person name="Martin F.M."/>
        </authorList>
    </citation>
    <scope>NUCLEOTIDE SEQUENCE [LARGE SCALE GENOMIC DNA]</scope>
    <source>
        <strain evidence="1 2">120613-1</strain>
    </source>
</reference>
<protein>
    <submittedName>
        <fullName evidence="1">Uncharacterized protein</fullName>
    </submittedName>
</protein>
<keyword evidence="2" id="KW-1185">Reference proteome</keyword>
<proteinExistence type="predicted"/>
<name>A0A3N4IRC8_9PEZI</name>
<evidence type="ECO:0000313" key="2">
    <source>
        <dbReference type="Proteomes" id="UP000276215"/>
    </source>
</evidence>
<accession>A0A3N4IRC8</accession>